<dbReference type="EMBL" id="JBHUCP010000018">
    <property type="protein sequence ID" value="MFD1532320.1"/>
    <property type="molecule type" value="Genomic_DNA"/>
</dbReference>
<feature type="region of interest" description="Disordered" evidence="1">
    <location>
        <begin position="62"/>
        <end position="116"/>
    </location>
</feature>
<accession>A0ABW4FQ01</accession>
<sequence>MHARTTREALAAALVDADYPATKDDLLATAERNGADEQTSGALRSIPPVEYRNFMEVLASVPLLDEDPHLTESLRAPRRRLHTRPACPSGARTSARHSRSTGPEPQPVRAAPSSGR</sequence>
<evidence type="ECO:0000256" key="1">
    <source>
        <dbReference type="SAM" id="MobiDB-lite"/>
    </source>
</evidence>
<protein>
    <submittedName>
        <fullName evidence="2">DUF2795 domain-containing protein</fullName>
    </submittedName>
</protein>
<reference evidence="3" key="1">
    <citation type="journal article" date="2019" name="Int. J. Syst. Evol. Microbiol.">
        <title>The Global Catalogue of Microorganisms (GCM) 10K type strain sequencing project: providing services to taxonomists for standard genome sequencing and annotation.</title>
        <authorList>
            <consortium name="The Broad Institute Genomics Platform"/>
            <consortium name="The Broad Institute Genome Sequencing Center for Infectious Disease"/>
            <person name="Wu L."/>
            <person name="Ma J."/>
        </authorList>
    </citation>
    <scope>NUCLEOTIDE SEQUENCE [LARGE SCALE GENOMIC DNA]</scope>
    <source>
        <strain evidence="3">JCM 12165</strain>
    </source>
</reference>
<dbReference type="RefSeq" id="WP_343986813.1">
    <property type="nucleotide sequence ID" value="NZ_BAAAJG010000027.1"/>
</dbReference>
<evidence type="ECO:0000313" key="2">
    <source>
        <dbReference type="EMBL" id="MFD1532320.1"/>
    </source>
</evidence>
<organism evidence="2 3">
    <name type="scientific">Pseudonocardia aurantiaca</name>
    <dbReference type="NCBI Taxonomy" id="75290"/>
    <lineage>
        <taxon>Bacteria</taxon>
        <taxon>Bacillati</taxon>
        <taxon>Actinomycetota</taxon>
        <taxon>Actinomycetes</taxon>
        <taxon>Pseudonocardiales</taxon>
        <taxon>Pseudonocardiaceae</taxon>
        <taxon>Pseudonocardia</taxon>
    </lineage>
</organism>
<dbReference type="Pfam" id="PF11387">
    <property type="entry name" value="DUF2795"/>
    <property type="match status" value="1"/>
</dbReference>
<evidence type="ECO:0000313" key="3">
    <source>
        <dbReference type="Proteomes" id="UP001597145"/>
    </source>
</evidence>
<dbReference type="InterPro" id="IPR021527">
    <property type="entry name" value="DUF2795"/>
</dbReference>
<keyword evidence="3" id="KW-1185">Reference proteome</keyword>
<name>A0ABW4FQ01_9PSEU</name>
<proteinExistence type="predicted"/>
<gene>
    <name evidence="2" type="ORF">ACFSCY_23095</name>
</gene>
<comment type="caution">
    <text evidence="2">The sequence shown here is derived from an EMBL/GenBank/DDBJ whole genome shotgun (WGS) entry which is preliminary data.</text>
</comment>
<dbReference type="Proteomes" id="UP001597145">
    <property type="component" value="Unassembled WGS sequence"/>
</dbReference>